<dbReference type="InterPro" id="IPR016171">
    <property type="entry name" value="Vanillyl_alc_oxidase_C-sub2"/>
</dbReference>
<name>A8F7W4_PSELT</name>
<dbReference type="PROSITE" id="PS51387">
    <property type="entry name" value="FAD_PCMH"/>
    <property type="match status" value="1"/>
</dbReference>
<dbReference type="Gene3D" id="3.30.70.2190">
    <property type="match status" value="1"/>
</dbReference>
<dbReference type="SUPFAM" id="SSF56176">
    <property type="entry name" value="FAD-binding/transporter-associated domain-like"/>
    <property type="match status" value="1"/>
</dbReference>
<dbReference type="Gene3D" id="1.10.45.10">
    <property type="entry name" value="Vanillyl-alcohol Oxidase, Chain A, domain 4"/>
    <property type="match status" value="1"/>
</dbReference>
<dbReference type="Pfam" id="PF01565">
    <property type="entry name" value="FAD_binding_4"/>
    <property type="match status" value="1"/>
</dbReference>
<dbReference type="PANTHER" id="PTHR42934">
    <property type="entry name" value="GLYCOLATE OXIDASE SUBUNIT GLCD"/>
    <property type="match status" value="1"/>
</dbReference>
<dbReference type="PANTHER" id="PTHR42934:SF2">
    <property type="entry name" value="GLYCOLATE OXIDASE SUBUNIT GLCD"/>
    <property type="match status" value="1"/>
</dbReference>
<dbReference type="InterPro" id="IPR036318">
    <property type="entry name" value="FAD-bd_PCMH-like_sf"/>
</dbReference>
<dbReference type="Gene3D" id="3.30.465.10">
    <property type="match status" value="1"/>
</dbReference>
<keyword evidence="5" id="KW-0560">Oxidoreductase</keyword>
<dbReference type="InterPro" id="IPR016167">
    <property type="entry name" value="FAD-bd_PCMH_sub1"/>
</dbReference>
<evidence type="ECO:0000256" key="4">
    <source>
        <dbReference type="ARBA" id="ARBA00022827"/>
    </source>
</evidence>
<keyword evidence="3" id="KW-0285">Flavoprotein</keyword>
<dbReference type="InterPro" id="IPR006094">
    <property type="entry name" value="Oxid_FAD_bind_N"/>
</dbReference>
<dbReference type="Gene3D" id="3.30.70.2740">
    <property type="match status" value="1"/>
</dbReference>
<dbReference type="GO" id="GO:0016491">
    <property type="term" value="F:oxidoreductase activity"/>
    <property type="evidence" value="ECO:0007669"/>
    <property type="project" value="UniProtKB-KW"/>
</dbReference>
<dbReference type="Proteomes" id="UP000002016">
    <property type="component" value="Chromosome"/>
</dbReference>
<accession>A8F7W4</accession>
<dbReference type="FunFam" id="3.30.70.2740:FF:000001">
    <property type="entry name" value="D-lactate dehydrogenase mitochondrial"/>
    <property type="match status" value="1"/>
</dbReference>
<evidence type="ECO:0000259" key="6">
    <source>
        <dbReference type="PROSITE" id="PS51387"/>
    </source>
</evidence>
<proteinExistence type="inferred from homology"/>
<evidence type="ECO:0000313" key="7">
    <source>
        <dbReference type="EMBL" id="ABV34248.1"/>
    </source>
</evidence>
<dbReference type="FunFam" id="1.10.45.10:FF:000001">
    <property type="entry name" value="D-lactate dehydrogenase mitochondrial"/>
    <property type="match status" value="1"/>
</dbReference>
<dbReference type="InterPro" id="IPR016166">
    <property type="entry name" value="FAD-bd_PCMH"/>
</dbReference>
<evidence type="ECO:0000256" key="3">
    <source>
        <dbReference type="ARBA" id="ARBA00022630"/>
    </source>
</evidence>
<evidence type="ECO:0000256" key="2">
    <source>
        <dbReference type="ARBA" id="ARBA00008000"/>
    </source>
</evidence>
<reference evidence="7 8" key="2">
    <citation type="journal article" date="2009" name="Proc. Natl. Acad. Sci. U.S.A.">
        <title>On the chimeric nature, thermophilic origin, and phylogenetic placement of the Thermotogales.</title>
        <authorList>
            <person name="Zhaxybayeva O."/>
            <person name="Swithers K.S."/>
            <person name="Lapierre P."/>
            <person name="Fournier G.P."/>
            <person name="Bickhart D.M."/>
            <person name="DeBoy R.T."/>
            <person name="Nelson K.E."/>
            <person name="Nesbo C.L."/>
            <person name="Doolittle W.F."/>
            <person name="Gogarten J.P."/>
            <person name="Noll K.M."/>
        </authorList>
    </citation>
    <scope>NUCLEOTIDE SEQUENCE [LARGE SCALE GENOMIC DNA]</scope>
    <source>
        <strain evidence="8">ATCC BAA-301 / DSM 14385 / NBRC 107922 / TMO</strain>
    </source>
</reference>
<dbReference type="STRING" id="416591.Tlet_1694"/>
<keyword evidence="8" id="KW-1185">Reference proteome</keyword>
<gene>
    <name evidence="7" type="ordered locus">Tlet_1694</name>
</gene>
<dbReference type="RefSeq" id="WP_012003724.1">
    <property type="nucleotide sequence ID" value="NC_009828.1"/>
</dbReference>
<dbReference type="InterPro" id="IPR016164">
    <property type="entry name" value="FAD-linked_Oxase-like_C"/>
</dbReference>
<evidence type="ECO:0000313" key="8">
    <source>
        <dbReference type="Proteomes" id="UP000002016"/>
    </source>
</evidence>
<feature type="domain" description="FAD-binding PCMH-type" evidence="6">
    <location>
        <begin position="36"/>
        <end position="215"/>
    </location>
</feature>
<organism evidence="7 8">
    <name type="scientific">Pseudothermotoga lettingae (strain ATCC BAA-301 / DSM 14385 / NBRC 107922 / TMO)</name>
    <name type="common">Thermotoga lettingae</name>
    <dbReference type="NCBI Taxonomy" id="416591"/>
    <lineage>
        <taxon>Bacteria</taxon>
        <taxon>Thermotogati</taxon>
        <taxon>Thermotogota</taxon>
        <taxon>Thermotogae</taxon>
        <taxon>Thermotogales</taxon>
        <taxon>Thermotogaceae</taxon>
        <taxon>Pseudothermotoga</taxon>
    </lineage>
</organism>
<reference evidence="7 8" key="1">
    <citation type="submission" date="2007-08" db="EMBL/GenBank/DDBJ databases">
        <title>Complete sequence of Thermotoga lettingae TMO.</title>
        <authorList>
            <consortium name="US DOE Joint Genome Institute"/>
            <person name="Copeland A."/>
            <person name="Lucas S."/>
            <person name="Lapidus A."/>
            <person name="Barry K."/>
            <person name="Glavina del Rio T."/>
            <person name="Dalin E."/>
            <person name="Tice H."/>
            <person name="Pitluck S."/>
            <person name="Foster B."/>
            <person name="Bruce D."/>
            <person name="Schmutz J."/>
            <person name="Larimer F."/>
            <person name="Land M."/>
            <person name="Hauser L."/>
            <person name="Kyrpides N."/>
            <person name="Mikhailova N."/>
            <person name="Nelson K."/>
            <person name="Gogarten J.P."/>
            <person name="Noll K."/>
            <person name="Richardson P."/>
        </authorList>
    </citation>
    <scope>NUCLEOTIDE SEQUENCE [LARGE SCALE GENOMIC DNA]</scope>
    <source>
        <strain evidence="8">ATCC BAA-301 / DSM 14385 / NBRC 107922 / TMO</strain>
    </source>
</reference>
<keyword evidence="4" id="KW-0274">FAD</keyword>
<evidence type="ECO:0000256" key="1">
    <source>
        <dbReference type="ARBA" id="ARBA00001974"/>
    </source>
</evidence>
<dbReference type="HOGENOM" id="CLU_017779_9_2_0"/>
<sequence length="464" mass="51511">MNSIIEHLRKIVGEENIKTDVEELERYSKDETSGVRPPLPMAVVFANSANEVSEIMKFAYNHKIPVTPRGAGTGLSGGAVAEKNGLILSLEKMNHIIEFDAENMTVTVEPGVITDEIQKLAEEHGLFYAGDPASSESSSIGGNVAENAGGVKVLKYGPTSYHVLGIEVVLPTGEIVHFGGKMMKNVMGYDMIRLFIGSEGTLGIVTKIILRLIPKPKYSAVLLAPFESIDDAVRCVPKVLSQSGILPTSIELMDKYSVQMASRFLNEAIPYQEAGCHLIFEIDSSDRQSLIKLYISLGEKLQQMGAMEVYIADNRHQKMKIWKFRKAIAEGIIAFRPEHCMEDVSVPINAIPRLIQSTYQIARKNNIEVLNFGHVGDGNVHVTFLKPESMNNENWKLSTEKSLEELYQITAQLEGSMTGEHGVGLKRKKYLPIFFRQEEIDLMKKIKKAIDPGNILNPSKLFMS</sequence>
<comment type="similarity">
    <text evidence="2">Belongs to the FAD-binding oxidoreductase/transferase type 4 family.</text>
</comment>
<dbReference type="InterPro" id="IPR051914">
    <property type="entry name" value="FAD-linked_OxidoTrans_Type4"/>
</dbReference>
<dbReference type="EMBL" id="CP000812">
    <property type="protein sequence ID" value="ABV34248.1"/>
    <property type="molecule type" value="Genomic_DNA"/>
</dbReference>
<dbReference type="Pfam" id="PF02913">
    <property type="entry name" value="FAD-oxidase_C"/>
    <property type="match status" value="1"/>
</dbReference>
<dbReference type="AlphaFoldDB" id="A8F7W4"/>
<dbReference type="Gene3D" id="3.30.43.10">
    <property type="entry name" value="Uridine Diphospho-n-acetylenolpyruvylglucosamine Reductase, domain 2"/>
    <property type="match status" value="1"/>
</dbReference>
<protein>
    <submittedName>
        <fullName evidence="7">FAD linked oxidase domain protein</fullName>
    </submittedName>
</protein>
<dbReference type="InterPro" id="IPR004113">
    <property type="entry name" value="FAD-bd_oxidored_4_C"/>
</dbReference>
<dbReference type="InterPro" id="IPR016169">
    <property type="entry name" value="FAD-bd_PCMH_sub2"/>
</dbReference>
<dbReference type="OrthoDB" id="9767256at2"/>
<dbReference type="SUPFAM" id="SSF55103">
    <property type="entry name" value="FAD-linked oxidases, C-terminal domain"/>
    <property type="match status" value="1"/>
</dbReference>
<comment type="cofactor">
    <cofactor evidence="1">
        <name>FAD</name>
        <dbReference type="ChEBI" id="CHEBI:57692"/>
    </cofactor>
</comment>
<dbReference type="GO" id="GO:0071949">
    <property type="term" value="F:FAD binding"/>
    <property type="evidence" value="ECO:0007669"/>
    <property type="project" value="InterPro"/>
</dbReference>
<dbReference type="eggNOG" id="COG0277">
    <property type="taxonomic scope" value="Bacteria"/>
</dbReference>
<dbReference type="KEGG" id="tle:Tlet_1694"/>
<evidence type="ECO:0000256" key="5">
    <source>
        <dbReference type="ARBA" id="ARBA00023002"/>
    </source>
</evidence>